<dbReference type="AlphaFoldDB" id="A0AAD2HY90"/>
<protein>
    <submittedName>
        <fullName evidence="3">Uncharacterized protein</fullName>
    </submittedName>
</protein>
<dbReference type="SUPFAM" id="SSF50685">
    <property type="entry name" value="Barwin-like endoglucanases"/>
    <property type="match status" value="1"/>
</dbReference>
<keyword evidence="2" id="KW-1133">Transmembrane helix</keyword>
<keyword evidence="2" id="KW-0472">Membrane</keyword>
<evidence type="ECO:0000313" key="3">
    <source>
        <dbReference type="EMBL" id="CAK5284062.1"/>
    </source>
</evidence>
<sequence length="154" mass="16907">DLGPPLPPVLPLIAMSRAALFIVFMLCVVMLCAMPVPQDAVADMDKRTTHVGRGTWYHPNADQGNCGYWDQDSSPVVAISLQRYNANNGDNCNQWIEITNTANGKVAYGQTRDSCVSCDESSLDMSPSLFEQLAPLSTGELRISWHFMNAAWSP</sequence>
<reference evidence="3" key="1">
    <citation type="submission" date="2023-11" db="EMBL/GenBank/DDBJ databases">
        <authorList>
            <person name="De Vega J J."/>
            <person name="De Vega J J."/>
        </authorList>
    </citation>
    <scope>NUCLEOTIDE SEQUENCE</scope>
</reference>
<proteinExistence type="predicted"/>
<comment type="caution">
    <text evidence="3">The sequence shown here is derived from an EMBL/GenBank/DDBJ whole genome shotgun (WGS) entry which is preliminary data.</text>
</comment>
<dbReference type="InterPro" id="IPR051477">
    <property type="entry name" value="Expansin_CellWall"/>
</dbReference>
<dbReference type="PANTHER" id="PTHR31836">
    <property type="match status" value="1"/>
</dbReference>
<dbReference type="Gene3D" id="2.40.40.10">
    <property type="entry name" value="RlpA-like domain"/>
    <property type="match status" value="1"/>
</dbReference>
<dbReference type="InterPro" id="IPR036908">
    <property type="entry name" value="RlpA-like_sf"/>
</dbReference>
<dbReference type="PANTHER" id="PTHR31836:SF25">
    <property type="entry name" value="RLPA-LIKE PROTEIN DOUBLE-PSI BETA-BARREL DOMAIN-CONTAINING PROTEIN"/>
    <property type="match status" value="1"/>
</dbReference>
<evidence type="ECO:0000313" key="4">
    <source>
        <dbReference type="Proteomes" id="UP001295794"/>
    </source>
</evidence>
<organism evidence="3 4">
    <name type="scientific">Mycena citricolor</name>
    <dbReference type="NCBI Taxonomy" id="2018698"/>
    <lineage>
        <taxon>Eukaryota</taxon>
        <taxon>Fungi</taxon>
        <taxon>Dikarya</taxon>
        <taxon>Basidiomycota</taxon>
        <taxon>Agaricomycotina</taxon>
        <taxon>Agaricomycetes</taxon>
        <taxon>Agaricomycetidae</taxon>
        <taxon>Agaricales</taxon>
        <taxon>Marasmiineae</taxon>
        <taxon>Mycenaceae</taxon>
        <taxon>Mycena</taxon>
    </lineage>
</organism>
<gene>
    <name evidence="3" type="ORF">MYCIT1_LOCUS37059</name>
</gene>
<dbReference type="Proteomes" id="UP001295794">
    <property type="component" value="Unassembled WGS sequence"/>
</dbReference>
<feature type="non-terminal residue" evidence="3">
    <location>
        <position position="1"/>
    </location>
</feature>
<dbReference type="CDD" id="cd22191">
    <property type="entry name" value="DPBB_RlpA_EXP_N-like"/>
    <property type="match status" value="1"/>
</dbReference>
<accession>A0AAD2HY90</accession>
<feature type="transmembrane region" description="Helical" evidence="2">
    <location>
        <begin position="12"/>
        <end position="36"/>
    </location>
</feature>
<evidence type="ECO:0000256" key="2">
    <source>
        <dbReference type="SAM" id="Phobius"/>
    </source>
</evidence>
<keyword evidence="2" id="KW-0812">Transmembrane</keyword>
<evidence type="ECO:0000256" key="1">
    <source>
        <dbReference type="ARBA" id="ARBA00022729"/>
    </source>
</evidence>
<keyword evidence="1" id="KW-0732">Signal</keyword>
<keyword evidence="4" id="KW-1185">Reference proteome</keyword>
<dbReference type="EMBL" id="CAVNYO010000478">
    <property type="protein sequence ID" value="CAK5284062.1"/>
    <property type="molecule type" value="Genomic_DNA"/>
</dbReference>
<name>A0AAD2HY90_9AGAR</name>